<dbReference type="RefSeq" id="WP_406695838.1">
    <property type="nucleotide sequence ID" value="NZ_CP155447.1"/>
</dbReference>
<dbReference type="AlphaFoldDB" id="A0AAU7CD49"/>
<proteinExistence type="predicted"/>
<feature type="compositionally biased region" description="Basic and acidic residues" evidence="1">
    <location>
        <begin position="925"/>
        <end position="944"/>
    </location>
</feature>
<dbReference type="EMBL" id="CP155447">
    <property type="protein sequence ID" value="XBH03100.1"/>
    <property type="molecule type" value="Genomic_DNA"/>
</dbReference>
<reference evidence="2" key="1">
    <citation type="submission" date="2024-05" db="EMBL/GenBank/DDBJ databases">
        <title>Planctomycetes of the genus Singulisphaera possess chitinolytic capabilities.</title>
        <authorList>
            <person name="Ivanova A."/>
        </authorList>
    </citation>
    <scope>NUCLEOTIDE SEQUENCE</scope>
    <source>
        <strain evidence="2">Ch08T</strain>
    </source>
</reference>
<organism evidence="2">
    <name type="scientific">Singulisphaera sp. Ch08</name>
    <dbReference type="NCBI Taxonomy" id="3120278"/>
    <lineage>
        <taxon>Bacteria</taxon>
        <taxon>Pseudomonadati</taxon>
        <taxon>Planctomycetota</taxon>
        <taxon>Planctomycetia</taxon>
        <taxon>Isosphaerales</taxon>
        <taxon>Isosphaeraceae</taxon>
        <taxon>Singulisphaera</taxon>
    </lineage>
</organism>
<sequence>MKRFSVAFSLTLLCVVPRAGLQAQEGLAPRESEEMVRLPVTRDTWFSNVGVEAEGNNGGSRRLKLKSHQEMTLIDIDPAPLKGRVIRSATLHLRLAAEPVLLRVTVGSFGAEWAEGTASGYVPQVGSSTHNHRRHPDTPWTIPGSDLCAVILGQGGTTWRMADASPPDAERWQQVAVDPLVLAARGAGISHGLFLFDDTGSEWTRRGEQFTPVSMPNRFLHSRESGPASAPYLAVALGPKDNAPPDQVDGFVSDPKDLPAGEAWVSWTTPRDQGPSGTVGFFVRAGRQDVPRYLIPLAGKAGDRVTMHLRDIDVPAGSDLDLAIRPVDGAGNLGPEATTTVRVSDRVARPLPLAVPEPFRGRGPLPKLGESEIAIVDEFDKIQPVTGAMIPPQPDEYLAANHLWDAATKRVRLHAARNEFVGFQVLVRGGAGGVRPTLEFAGAGASGVQVTTGSYHPVTSKKGPLPDPIVPLDGAGADDSPLPGRTSTSFHCELYVPHGAGAGEHAGKLTLKVGDQTLVIDVSLQVWDFTLPDSLSFLPEMNCYGLPEDEREFYRLAHRHRTVLNCVPYSQRGIMAEGRAPAWDGKTLDWSAWDRRFGPYFDGSAFADLPRKGVPLESFYLPMHENWPDPVEGNYNGDYWADRAFSAAYRRDLVEVTRQVAEHVDAKGWNDTLFQFFLNGKNDFKKQGWSRGSSPWLLDEPASFQDFWALRYFGIAFHEGVRQAPSKAKLVFRCDVSRPQWQRDSLDGLLDYNVVSSAMRRYHRIVFDRKAAQGQLVVEYGSTNAIEEANVQPVGWCLDAWSLGSDGVVPWQTVGKGDSWTGADTLALFYPARSGKNSAPVPSIRLKAYRRGQQDVEYLELLARQTGEPRWAIGGAVRKALRLDGERRGTGFVGGEDAGVIHFARLTPQALWSLRMQVGQALSDAKPEPQRRLVDLRTSPRDLLHLPPGSVDQ</sequence>
<gene>
    <name evidence="2" type="ORF">V5E97_33060</name>
</gene>
<evidence type="ECO:0000256" key="1">
    <source>
        <dbReference type="SAM" id="MobiDB-lite"/>
    </source>
</evidence>
<evidence type="ECO:0008006" key="3">
    <source>
        <dbReference type="Google" id="ProtNLM"/>
    </source>
</evidence>
<name>A0AAU7CD49_9BACT</name>
<evidence type="ECO:0000313" key="2">
    <source>
        <dbReference type="EMBL" id="XBH03100.1"/>
    </source>
</evidence>
<protein>
    <recommendedName>
        <fullName evidence="3">Glycoside hydrolase 123 C-terminal domain-containing protein</fullName>
    </recommendedName>
</protein>
<feature type="region of interest" description="Disordered" evidence="1">
    <location>
        <begin position="923"/>
        <end position="953"/>
    </location>
</feature>
<accession>A0AAU7CD49</accession>